<evidence type="ECO:0000256" key="2">
    <source>
        <dbReference type="SAM" id="MobiDB-lite"/>
    </source>
</evidence>
<dbReference type="GO" id="GO:0008270">
    <property type="term" value="F:zinc ion binding"/>
    <property type="evidence" value="ECO:0007669"/>
    <property type="project" value="InterPro"/>
</dbReference>
<organism evidence="6">
    <name type="scientific">hydrothermal vent metagenome</name>
    <dbReference type="NCBI Taxonomy" id="652676"/>
    <lineage>
        <taxon>unclassified sequences</taxon>
        <taxon>metagenomes</taxon>
        <taxon>ecological metagenomes</taxon>
    </lineage>
</organism>
<dbReference type="SUPFAM" id="SSF52540">
    <property type="entry name" value="P-loop containing nucleoside triphosphate hydrolases"/>
    <property type="match status" value="2"/>
</dbReference>
<evidence type="ECO:0000259" key="5">
    <source>
        <dbReference type="PROSITE" id="PS51194"/>
    </source>
</evidence>
<dbReference type="PANTHER" id="PTHR10799">
    <property type="entry name" value="SNF2/RAD54 HELICASE FAMILY"/>
    <property type="match status" value="1"/>
</dbReference>
<dbReference type="InterPro" id="IPR027417">
    <property type="entry name" value="P-loop_NTPase"/>
</dbReference>
<feature type="domain" description="Helicase C-terminal" evidence="5">
    <location>
        <begin position="526"/>
        <end position="680"/>
    </location>
</feature>
<dbReference type="PROSITE" id="PS50966">
    <property type="entry name" value="ZF_SWIM"/>
    <property type="match status" value="1"/>
</dbReference>
<dbReference type="EMBL" id="UOFK01000011">
    <property type="protein sequence ID" value="VAW72017.1"/>
    <property type="molecule type" value="Genomic_DNA"/>
</dbReference>
<feature type="region of interest" description="Disordered" evidence="2">
    <location>
        <begin position="1"/>
        <end position="24"/>
    </location>
</feature>
<dbReference type="InterPro" id="IPR049730">
    <property type="entry name" value="SNF2/RAD54-like_C"/>
</dbReference>
<feature type="domain" description="SWIM-type" evidence="3">
    <location>
        <begin position="65"/>
        <end position="101"/>
    </location>
</feature>
<dbReference type="GO" id="GO:0016787">
    <property type="term" value="F:hydrolase activity"/>
    <property type="evidence" value="ECO:0007669"/>
    <property type="project" value="UniProtKB-KW"/>
</dbReference>
<dbReference type="PROSITE" id="PS51194">
    <property type="entry name" value="HELICASE_CTER"/>
    <property type="match status" value="1"/>
</dbReference>
<dbReference type="InterPro" id="IPR038718">
    <property type="entry name" value="SNF2-like_sf"/>
</dbReference>
<reference evidence="6" key="1">
    <citation type="submission" date="2018-06" db="EMBL/GenBank/DDBJ databases">
        <authorList>
            <person name="Zhirakovskaya E."/>
        </authorList>
    </citation>
    <scope>NUCLEOTIDE SEQUENCE</scope>
</reference>
<evidence type="ECO:0000259" key="4">
    <source>
        <dbReference type="PROSITE" id="PS51192"/>
    </source>
</evidence>
<dbReference type="Gene3D" id="3.40.50.300">
    <property type="entry name" value="P-loop containing nucleotide triphosphate hydrolases"/>
    <property type="match status" value="1"/>
</dbReference>
<dbReference type="InterPro" id="IPR001650">
    <property type="entry name" value="Helicase_C-like"/>
</dbReference>
<evidence type="ECO:0000256" key="1">
    <source>
        <dbReference type="ARBA" id="ARBA00022801"/>
    </source>
</evidence>
<keyword evidence="1" id="KW-0378">Hydrolase</keyword>
<dbReference type="Pfam" id="PF00176">
    <property type="entry name" value="SNF2-rel_dom"/>
    <property type="match status" value="1"/>
</dbReference>
<feature type="compositionally biased region" description="Basic residues" evidence="2">
    <location>
        <begin position="1"/>
        <end position="16"/>
    </location>
</feature>
<dbReference type="Gene3D" id="3.40.50.10810">
    <property type="entry name" value="Tandem AAA-ATPase domain"/>
    <property type="match status" value="1"/>
</dbReference>
<accession>A0A3B0Y900</accession>
<name>A0A3B0Y900_9ZZZZ</name>
<proteinExistence type="predicted"/>
<dbReference type="InterPro" id="IPR014001">
    <property type="entry name" value="Helicase_ATP-bd"/>
</dbReference>
<evidence type="ECO:0000313" key="6">
    <source>
        <dbReference type="EMBL" id="VAW72017.1"/>
    </source>
</evidence>
<dbReference type="InterPro" id="IPR007527">
    <property type="entry name" value="Znf_SWIM"/>
</dbReference>
<sequence length="936" mass="107035">MTTSKKCARKTQKRPRFTGWSTSDADEVERRRLRGREEAIRIEPLDRADAFYGAFLAHSSGGRAYRVEIRSLTGHSCDCPDHRVNGLGTCKHVEATLQQLQQPRTRAKRFGGKRLFQKAAVTGNSGIEIFLDRRSNQVWILWPQASRQRSKARSLLMPFFDDEGNLSGDPLDKLPALERAIAASPASVRRRIRLSKELQPWLEIQDHRAEQIRTRQHFEAAVAAGKESLDVTKMPLYAYQQEGMLHLAFTGRALLADEMGLGKTVQAVAACTLLRRLHGIRRVLVVAPASLKAEWEEQIAKFSDLPSLIILGTRAQRLRQYEQSTFFYLANYEQIRPDVKDINETLAPDVIILDEAQRIKNWQTKTAAAIKQLTSRYAFVLTGTPVENRIDEIYSITQFLDPHLFGPLFRFNRDFYQLDERGHAIGYKNLDKLHQRLRPLMLRRRKDEVEGQLPGRTVKTYFVAMHPEQSLRYDEYKMRVARLTQIAKKRPLKKEEMERLQRNLACMRMLCDTPYILDQTCRISPKLKELGNILQELMADGDHKVIIFSEWERMLKLVREQAEDLELGFAWHTGMVPQPKRRTEIRRFKDDPECRLFLSTDSGAVGLNLQVADVVINLDLPWNPAKLEQRIARAWRKHQKRPVQVINLVCEHSIEHRMLSLLEQKRSLAEGVVDGKGKSEMDLPSGRAAFLERIDSLMDAGTTKPPTPPADPLLQLRDQLLDQWREHLQRMELHGEGERQTLLVVTDQVDDSLRDTLTRQLNQHLPKPTPRLELMDSAAYQTLQRLIEAGVLSANTDSVKTLYCASTPDTPQQDDGRAKRLAEAREHLAKGEHKQRMAKVLAEGGFVTEALAPMREAVETALQALVIRWDWETEAPIPIDLIDVELVKNGLLPDEILALVTHLRADQTGMDEKQAAQRLLQGVSLIEHVGVHLEQT</sequence>
<protein>
    <recommendedName>
        <fullName evidence="7">DEAD/DEAH box helicase</fullName>
    </recommendedName>
</protein>
<evidence type="ECO:0000259" key="3">
    <source>
        <dbReference type="PROSITE" id="PS50966"/>
    </source>
</evidence>
<dbReference type="SMART" id="SM00487">
    <property type="entry name" value="DEXDc"/>
    <property type="match status" value="1"/>
</dbReference>
<dbReference type="PROSITE" id="PS51192">
    <property type="entry name" value="HELICASE_ATP_BIND_1"/>
    <property type="match status" value="1"/>
</dbReference>
<dbReference type="InterPro" id="IPR000330">
    <property type="entry name" value="SNF2_N"/>
</dbReference>
<gene>
    <name evidence="6" type="ORF">MNBD_GAMMA13-1403</name>
</gene>
<dbReference type="AlphaFoldDB" id="A0A3B0Y900"/>
<dbReference type="Pfam" id="PF00271">
    <property type="entry name" value="Helicase_C"/>
    <property type="match status" value="1"/>
</dbReference>
<dbReference type="CDD" id="cd18793">
    <property type="entry name" value="SF2_C_SNF"/>
    <property type="match status" value="1"/>
</dbReference>
<feature type="domain" description="Helicase ATP-binding" evidence="4">
    <location>
        <begin position="244"/>
        <end position="403"/>
    </location>
</feature>
<dbReference type="GO" id="GO:0005524">
    <property type="term" value="F:ATP binding"/>
    <property type="evidence" value="ECO:0007669"/>
    <property type="project" value="InterPro"/>
</dbReference>
<dbReference type="SMART" id="SM00490">
    <property type="entry name" value="HELICc"/>
    <property type="match status" value="1"/>
</dbReference>
<evidence type="ECO:0008006" key="7">
    <source>
        <dbReference type="Google" id="ProtNLM"/>
    </source>
</evidence>